<dbReference type="PROSITE" id="PS51257">
    <property type="entry name" value="PROKAR_LIPOPROTEIN"/>
    <property type="match status" value="1"/>
</dbReference>
<dbReference type="InterPro" id="IPR028082">
    <property type="entry name" value="Peripla_BP_I"/>
</dbReference>
<dbReference type="InterPro" id="IPR028081">
    <property type="entry name" value="Leu-bd"/>
</dbReference>
<dbReference type="PANTHER" id="PTHR30483">
    <property type="entry name" value="LEUCINE-SPECIFIC-BINDING PROTEIN"/>
    <property type="match status" value="1"/>
</dbReference>
<reference evidence="6 7" key="1">
    <citation type="submission" date="2024-09" db="EMBL/GenBank/DDBJ databases">
        <authorList>
            <person name="Sun Q."/>
            <person name="Mori K."/>
        </authorList>
    </citation>
    <scope>NUCLEOTIDE SEQUENCE [LARGE SCALE GENOMIC DNA]</scope>
    <source>
        <strain evidence="6 7">TBRC 4938</strain>
    </source>
</reference>
<evidence type="ECO:0000313" key="7">
    <source>
        <dbReference type="Proteomes" id="UP001589692"/>
    </source>
</evidence>
<comment type="similarity">
    <text evidence="1">Belongs to the leucine-binding protein family.</text>
</comment>
<keyword evidence="7" id="KW-1185">Reference proteome</keyword>
<dbReference type="EMBL" id="JBHMAA010000003">
    <property type="protein sequence ID" value="MFB9947507.1"/>
    <property type="molecule type" value="Genomic_DNA"/>
</dbReference>
<evidence type="ECO:0000256" key="2">
    <source>
        <dbReference type="ARBA" id="ARBA00022729"/>
    </source>
</evidence>
<organism evidence="6 7">
    <name type="scientific">Rhizobium puerariae</name>
    <dbReference type="NCBI Taxonomy" id="1585791"/>
    <lineage>
        <taxon>Bacteria</taxon>
        <taxon>Pseudomonadati</taxon>
        <taxon>Pseudomonadota</taxon>
        <taxon>Alphaproteobacteria</taxon>
        <taxon>Hyphomicrobiales</taxon>
        <taxon>Rhizobiaceae</taxon>
        <taxon>Rhizobium/Agrobacterium group</taxon>
        <taxon>Rhizobium</taxon>
    </lineage>
</organism>
<dbReference type="Pfam" id="PF13458">
    <property type="entry name" value="Peripla_BP_6"/>
    <property type="match status" value="1"/>
</dbReference>
<dbReference type="CDD" id="cd20013">
    <property type="entry name" value="PBP1_RPA0985_benzoate-like"/>
    <property type="match status" value="1"/>
</dbReference>
<keyword evidence="3" id="KW-0029">Amino-acid transport</keyword>
<sequence length="391" mass="41731">MKRRIFLQLGLVTLACASVGMPAWAQDEIKIGLILPMTGTYTTTGRQIEAAVKLYMAEHGDVVAGKKIELIVKDDTGVADVAKRVAQELIVNDKITVMAGFGTTPLPLAVAPLATRAKIPAVVMGAATSSVTEASPFIARTSTTLPQSAVAMAEWSAKNGLKKIVTLVSDFAPGVDAEKAFSGAFVAQGGTVENLRVPAANPDYSPFLQKVADIKPDALFVFVPSGIGAQFMKQFVERGLDKSGIQLIGTGDVTDDDLLNGMGDVALNVVTAHYYSADHDSPENKAFVAAFKKANGGRRPNFMAVGGYDGMHLVYEALKKTNGEGGEALIEAMKGMNWVSPRGPMSIDAETRDVIHNIYIRKVERKDGELYNVEFDTIPNVKDPVKAAKSK</sequence>
<proteinExistence type="inferred from homology"/>
<gene>
    <name evidence="6" type="ORF">ACFFP0_01545</name>
</gene>
<dbReference type="SUPFAM" id="SSF53822">
    <property type="entry name" value="Periplasmic binding protein-like I"/>
    <property type="match status" value="1"/>
</dbReference>
<comment type="caution">
    <text evidence="6">The sequence shown here is derived from an EMBL/GenBank/DDBJ whole genome shotgun (WGS) entry which is preliminary data.</text>
</comment>
<keyword evidence="2 4" id="KW-0732">Signal</keyword>
<feature type="chain" id="PRO_5045258758" evidence="4">
    <location>
        <begin position="26"/>
        <end position="391"/>
    </location>
</feature>
<evidence type="ECO:0000256" key="3">
    <source>
        <dbReference type="ARBA" id="ARBA00022970"/>
    </source>
</evidence>
<dbReference type="Gene3D" id="3.40.50.2300">
    <property type="match status" value="2"/>
</dbReference>
<evidence type="ECO:0000256" key="4">
    <source>
        <dbReference type="SAM" id="SignalP"/>
    </source>
</evidence>
<evidence type="ECO:0000259" key="5">
    <source>
        <dbReference type="Pfam" id="PF13458"/>
    </source>
</evidence>
<accession>A0ABV6AA56</accession>
<keyword evidence="3" id="KW-0813">Transport</keyword>
<evidence type="ECO:0000256" key="1">
    <source>
        <dbReference type="ARBA" id="ARBA00010062"/>
    </source>
</evidence>
<protein>
    <submittedName>
        <fullName evidence="6">ABC transporter substrate-binding protein</fullName>
    </submittedName>
</protein>
<feature type="domain" description="Leucine-binding protein" evidence="5">
    <location>
        <begin position="28"/>
        <end position="367"/>
    </location>
</feature>
<name>A0ABV6AA56_9HYPH</name>
<evidence type="ECO:0000313" key="6">
    <source>
        <dbReference type="EMBL" id="MFB9947507.1"/>
    </source>
</evidence>
<dbReference type="RefSeq" id="WP_377255080.1">
    <property type="nucleotide sequence ID" value="NZ_JBHMAA010000003.1"/>
</dbReference>
<dbReference type="PANTHER" id="PTHR30483:SF6">
    <property type="entry name" value="PERIPLASMIC BINDING PROTEIN OF ABC TRANSPORTER FOR NATURAL AMINO ACIDS"/>
    <property type="match status" value="1"/>
</dbReference>
<dbReference type="InterPro" id="IPR051010">
    <property type="entry name" value="BCAA_transport"/>
</dbReference>
<dbReference type="Proteomes" id="UP001589692">
    <property type="component" value="Unassembled WGS sequence"/>
</dbReference>
<feature type="signal peptide" evidence="4">
    <location>
        <begin position="1"/>
        <end position="25"/>
    </location>
</feature>